<dbReference type="InterPro" id="IPR028994">
    <property type="entry name" value="Integrin_alpha_N"/>
</dbReference>
<dbReference type="Pfam" id="PF13517">
    <property type="entry name" value="FG-GAP_3"/>
    <property type="match status" value="2"/>
</dbReference>
<keyword evidence="1 3" id="KW-0732">Signal</keyword>
<name>A0A9X3J032_9BACT</name>
<dbReference type="NCBIfam" id="TIGR03901">
    <property type="entry name" value="MYXO-CTERM"/>
    <property type="match status" value="1"/>
</dbReference>
<dbReference type="Proteomes" id="UP001150924">
    <property type="component" value="Unassembled WGS sequence"/>
</dbReference>
<organism evidence="4 5">
    <name type="scientific">Nannocystis pusilla</name>
    <dbReference type="NCBI Taxonomy" id="889268"/>
    <lineage>
        <taxon>Bacteria</taxon>
        <taxon>Pseudomonadati</taxon>
        <taxon>Myxococcota</taxon>
        <taxon>Polyangia</taxon>
        <taxon>Nannocystales</taxon>
        <taxon>Nannocystaceae</taxon>
        <taxon>Nannocystis</taxon>
    </lineage>
</organism>
<comment type="caution">
    <text evidence="4">The sequence shown here is derived from an EMBL/GenBank/DDBJ whole genome shotgun (WGS) entry which is preliminary data.</text>
</comment>
<sequence length="584" mass="61001">MFELLTVTGVVLVAAPARAAPWEDATAMTIGTTAEWSNKVELADIDGDGRVDILFANGAGYASPEDPELNRAFLNQGPGMPFLDVSEDVFGGEPDFTRAIKVRDLDGDGNVDIIVANTFETPSRLYLGDGQGGFTETSDNLPQVPRSFGDVELGDVDGDGDLDAVLADWGPGAANQSSGVTRLWLNDGGVFTDVTDTNMPDALVAWSWELEFADVDNDLDLDVLVSCKSCTGSYMFVNDGTGVFTDASDKLPQYGNNYEFEAIDLTGDGYLDLITINDGPQSREHIFVNDGAGGFVDATADLWPDSDNPAGDDNMVAFLDYESDGDADFVIAGLFGSDDRLMLNSGDGHLEIADAFMPANSMGTLGIAVADLDGDKKIDVVLSEGEAPQSADRVFLGVDVAEDTAAPKISLVTLVDGDVVARIHDNKTPVMPHDFQSVVLVAGGTEVPMQWYGEALWRGTPSEAFGQLCAVDAAGNETCVMFGEDPGETDTDGTTSTSDGPDPTTSTSDAPTTGGDPTTGPGPGTTTGEPGTTADATSSDDTASTGDTSGVDDDGGCGCRQQPANSAGLLALGLLALLRPRRRR</sequence>
<reference evidence="4" key="1">
    <citation type="submission" date="2022-11" db="EMBL/GenBank/DDBJ databases">
        <title>Minimal conservation of predation-associated metabolite biosynthetic gene clusters underscores biosynthetic potential of Myxococcota including descriptions for ten novel species: Archangium lansinium sp. nov., Myxococcus landrumus sp. nov., Nannocystis bai.</title>
        <authorList>
            <person name="Ahearne A."/>
            <person name="Stevens C."/>
            <person name="Phillips K."/>
        </authorList>
    </citation>
    <scope>NUCLEOTIDE SEQUENCE</scope>
    <source>
        <strain evidence="4">Na p29</strain>
    </source>
</reference>
<feature type="region of interest" description="Disordered" evidence="2">
    <location>
        <begin position="480"/>
        <end position="566"/>
    </location>
</feature>
<evidence type="ECO:0000313" key="4">
    <source>
        <dbReference type="EMBL" id="MCY1011247.1"/>
    </source>
</evidence>
<dbReference type="AlphaFoldDB" id="A0A9X3J032"/>
<dbReference type="RefSeq" id="WP_267774486.1">
    <property type="nucleotide sequence ID" value="NZ_JAPNKE010000002.1"/>
</dbReference>
<feature type="compositionally biased region" description="Low complexity" evidence="2">
    <location>
        <begin position="492"/>
        <end position="549"/>
    </location>
</feature>
<dbReference type="InterPro" id="IPR013517">
    <property type="entry name" value="FG-GAP"/>
</dbReference>
<proteinExistence type="predicted"/>
<evidence type="ECO:0000256" key="3">
    <source>
        <dbReference type="SAM" id="SignalP"/>
    </source>
</evidence>
<dbReference type="PANTHER" id="PTHR44103:SF1">
    <property type="entry name" value="PROPROTEIN CONVERTASE P"/>
    <property type="match status" value="1"/>
</dbReference>
<dbReference type="InterPro" id="IPR024038">
    <property type="entry name" value="MYXO-CTERM"/>
</dbReference>
<dbReference type="Gene3D" id="2.130.10.130">
    <property type="entry name" value="Integrin alpha, N-terminal"/>
    <property type="match status" value="1"/>
</dbReference>
<gene>
    <name evidence="4" type="ORF">OV079_37950</name>
</gene>
<evidence type="ECO:0000256" key="1">
    <source>
        <dbReference type="ARBA" id="ARBA00022729"/>
    </source>
</evidence>
<dbReference type="SUPFAM" id="SSF69318">
    <property type="entry name" value="Integrin alpha N-terminal domain"/>
    <property type="match status" value="1"/>
</dbReference>
<dbReference type="PANTHER" id="PTHR44103">
    <property type="entry name" value="PROPROTEIN CONVERTASE P"/>
    <property type="match status" value="1"/>
</dbReference>
<evidence type="ECO:0000313" key="5">
    <source>
        <dbReference type="Proteomes" id="UP001150924"/>
    </source>
</evidence>
<accession>A0A9X3J032</accession>
<feature type="signal peptide" evidence="3">
    <location>
        <begin position="1"/>
        <end position="19"/>
    </location>
</feature>
<feature type="chain" id="PRO_5040786045" evidence="3">
    <location>
        <begin position="20"/>
        <end position="584"/>
    </location>
</feature>
<keyword evidence="5" id="KW-1185">Reference proteome</keyword>
<protein>
    <submittedName>
        <fullName evidence="4">VCBS repeat-containing protein</fullName>
    </submittedName>
</protein>
<evidence type="ECO:0000256" key="2">
    <source>
        <dbReference type="SAM" id="MobiDB-lite"/>
    </source>
</evidence>
<dbReference type="EMBL" id="JAPNKE010000002">
    <property type="protein sequence ID" value="MCY1011247.1"/>
    <property type="molecule type" value="Genomic_DNA"/>
</dbReference>